<proteinExistence type="predicted"/>
<gene>
    <name evidence="2" type="ORF">QBC37DRAFT_372294</name>
</gene>
<feature type="signal peptide" evidence="1">
    <location>
        <begin position="1"/>
        <end position="21"/>
    </location>
</feature>
<evidence type="ECO:0000256" key="1">
    <source>
        <dbReference type="SAM" id="SignalP"/>
    </source>
</evidence>
<organism evidence="2 3">
    <name type="scientific">Rhypophila decipiens</name>
    <dbReference type="NCBI Taxonomy" id="261697"/>
    <lineage>
        <taxon>Eukaryota</taxon>
        <taxon>Fungi</taxon>
        <taxon>Dikarya</taxon>
        <taxon>Ascomycota</taxon>
        <taxon>Pezizomycotina</taxon>
        <taxon>Sordariomycetes</taxon>
        <taxon>Sordariomycetidae</taxon>
        <taxon>Sordariales</taxon>
        <taxon>Naviculisporaceae</taxon>
        <taxon>Rhypophila</taxon>
    </lineage>
</organism>
<dbReference type="Proteomes" id="UP001301769">
    <property type="component" value="Unassembled WGS sequence"/>
</dbReference>
<dbReference type="AlphaFoldDB" id="A0AAN7B726"/>
<keyword evidence="3" id="KW-1185">Reference proteome</keyword>
<sequence>MKRGWLYQIALVTSLAGLAYTDVLDLGDLEQYKPKQDTLPDGVQADAIWVGRDNGGVRVVLGQDIRARVDGVLGGCGSEINDQCFQELNKVLEDTYVQTDGGLERREAAGLGLWTTIQRFKEAVGWVIGAFAGKGLPQNQMGQSWSEPAASNAGKLSEASPITLSAGGDAVATITQAPATLSLRGDTAPAVTVVTTAADGFENGDLAAVAAINRINEYHRTFAPFMGIPRDLVDQLTNYIYALALDRIVDNVPLSGKNRIKASLVSTSTSASPSSTSTGCPEPTSLFCDAPGEEDCPAKLTDGPDRKVVCAEGQHRDCECDPLRYTIVEWEDLAHIKQIMSLQALLDAANHEAKPTCSTQATNLPADIFSSDAMNAHTQFCDRWFPQLERAQTVNALGENTRPNTHLKRAPPPNRNTYRDWTFYLHYKPSAASLSPSFERRPPCVQDCNQAFAQLASSCSATNLLLDSGTYDVGCGVFSFRVHRPAPPTTERKEFPRHCYKRDGFGRLHGDIKADRVREFAWDACLPSTGPIIRKGDPGTFIQYFRDDKKAPYQFNVWWEEGCTLAAAGPTEVHVNDPLDTRPKGRPCVDYLRANWKECNNAGFGGSIKVGCLVYEFKADRNLRRW</sequence>
<reference evidence="2" key="2">
    <citation type="submission" date="2023-05" db="EMBL/GenBank/DDBJ databases">
        <authorList>
            <consortium name="Lawrence Berkeley National Laboratory"/>
            <person name="Steindorff A."/>
            <person name="Hensen N."/>
            <person name="Bonometti L."/>
            <person name="Westerberg I."/>
            <person name="Brannstrom I.O."/>
            <person name="Guillou S."/>
            <person name="Cros-Aarteil S."/>
            <person name="Calhoun S."/>
            <person name="Haridas S."/>
            <person name="Kuo A."/>
            <person name="Mondo S."/>
            <person name="Pangilinan J."/>
            <person name="Riley R."/>
            <person name="Labutti K."/>
            <person name="Andreopoulos B."/>
            <person name="Lipzen A."/>
            <person name="Chen C."/>
            <person name="Yanf M."/>
            <person name="Daum C."/>
            <person name="Ng V."/>
            <person name="Clum A."/>
            <person name="Ohm R."/>
            <person name="Martin F."/>
            <person name="Silar P."/>
            <person name="Natvig D."/>
            <person name="Lalanne C."/>
            <person name="Gautier V."/>
            <person name="Ament-Velasquez S.L."/>
            <person name="Kruys A."/>
            <person name="Hutchinson M.I."/>
            <person name="Powell A.J."/>
            <person name="Barry K."/>
            <person name="Miller A.N."/>
            <person name="Grigoriev I.V."/>
            <person name="Debuchy R."/>
            <person name="Gladieux P."/>
            <person name="Thoren M.H."/>
            <person name="Johannesson H."/>
        </authorList>
    </citation>
    <scope>NUCLEOTIDE SEQUENCE</scope>
    <source>
        <strain evidence="2">PSN293</strain>
    </source>
</reference>
<keyword evidence="1" id="KW-0732">Signal</keyword>
<evidence type="ECO:0000313" key="3">
    <source>
        <dbReference type="Proteomes" id="UP001301769"/>
    </source>
</evidence>
<name>A0AAN7B726_9PEZI</name>
<protein>
    <submittedName>
        <fullName evidence="2">Uncharacterized protein</fullName>
    </submittedName>
</protein>
<comment type="caution">
    <text evidence="2">The sequence shown here is derived from an EMBL/GenBank/DDBJ whole genome shotgun (WGS) entry which is preliminary data.</text>
</comment>
<reference evidence="2" key="1">
    <citation type="journal article" date="2023" name="Mol. Phylogenet. Evol.">
        <title>Genome-scale phylogeny and comparative genomics of the fungal order Sordariales.</title>
        <authorList>
            <person name="Hensen N."/>
            <person name="Bonometti L."/>
            <person name="Westerberg I."/>
            <person name="Brannstrom I.O."/>
            <person name="Guillou S."/>
            <person name="Cros-Aarteil S."/>
            <person name="Calhoun S."/>
            <person name="Haridas S."/>
            <person name="Kuo A."/>
            <person name="Mondo S."/>
            <person name="Pangilinan J."/>
            <person name="Riley R."/>
            <person name="LaButti K."/>
            <person name="Andreopoulos B."/>
            <person name="Lipzen A."/>
            <person name="Chen C."/>
            <person name="Yan M."/>
            <person name="Daum C."/>
            <person name="Ng V."/>
            <person name="Clum A."/>
            <person name="Steindorff A."/>
            <person name="Ohm R.A."/>
            <person name="Martin F."/>
            <person name="Silar P."/>
            <person name="Natvig D.O."/>
            <person name="Lalanne C."/>
            <person name="Gautier V."/>
            <person name="Ament-Velasquez S.L."/>
            <person name="Kruys A."/>
            <person name="Hutchinson M.I."/>
            <person name="Powell A.J."/>
            <person name="Barry K."/>
            <person name="Miller A.N."/>
            <person name="Grigoriev I.V."/>
            <person name="Debuchy R."/>
            <person name="Gladieux P."/>
            <person name="Hiltunen Thoren M."/>
            <person name="Johannesson H."/>
        </authorList>
    </citation>
    <scope>NUCLEOTIDE SEQUENCE</scope>
    <source>
        <strain evidence="2">PSN293</strain>
    </source>
</reference>
<dbReference type="EMBL" id="MU858083">
    <property type="protein sequence ID" value="KAK4215166.1"/>
    <property type="molecule type" value="Genomic_DNA"/>
</dbReference>
<accession>A0AAN7B726</accession>
<evidence type="ECO:0000313" key="2">
    <source>
        <dbReference type="EMBL" id="KAK4215166.1"/>
    </source>
</evidence>
<feature type="chain" id="PRO_5042852153" evidence="1">
    <location>
        <begin position="22"/>
        <end position="626"/>
    </location>
</feature>